<evidence type="ECO:0000256" key="5">
    <source>
        <dbReference type="ARBA" id="ARBA00022806"/>
    </source>
</evidence>
<dbReference type="InterPro" id="IPR013986">
    <property type="entry name" value="DExx_box_DNA_helicase_dom_sf"/>
</dbReference>
<dbReference type="SUPFAM" id="SSF52980">
    <property type="entry name" value="Restriction endonuclease-like"/>
    <property type="match status" value="1"/>
</dbReference>
<dbReference type="PIRSF" id="PIRSF000980">
    <property type="entry name" value="RecC"/>
    <property type="match status" value="1"/>
</dbReference>
<dbReference type="PANTHER" id="PTHR30591:SF1">
    <property type="entry name" value="RECBCD ENZYME SUBUNIT RECC"/>
    <property type="match status" value="1"/>
</dbReference>
<keyword evidence="9 10" id="KW-0234">DNA repair</keyword>
<dbReference type="InterPro" id="IPR006697">
    <property type="entry name" value="RecC"/>
</dbReference>
<dbReference type="SUPFAM" id="SSF52540">
    <property type="entry name" value="P-loop containing nucleoside triphosphate hydrolases"/>
    <property type="match status" value="2"/>
</dbReference>
<dbReference type="InterPro" id="IPR011335">
    <property type="entry name" value="Restrct_endonuc-II-like"/>
</dbReference>
<dbReference type="InterPro" id="IPR027417">
    <property type="entry name" value="P-loop_NTPase"/>
</dbReference>
<dbReference type="InterPro" id="IPR041500">
    <property type="entry name" value="RecC_C"/>
</dbReference>
<gene>
    <name evidence="10" type="primary">recC</name>
    <name evidence="12" type="ordered locus">Q7C_1134</name>
</gene>
<dbReference type="GO" id="GO:0008854">
    <property type="term" value="F:exodeoxyribonuclease V activity"/>
    <property type="evidence" value="ECO:0007669"/>
    <property type="project" value="InterPro"/>
</dbReference>
<dbReference type="STRING" id="754477.Q7C_1134"/>
<reference evidence="12 13" key="1">
    <citation type="journal article" date="2012" name="J. Bacteriol.">
        <title>Complete genome sequences of Methylophaga sp. strain JAM1 and Methylophaga sp. strain JAM7.</title>
        <authorList>
            <person name="Villeneuve C."/>
            <person name="Martineau C."/>
            <person name="Mauffrey F."/>
            <person name="Villemur R."/>
        </authorList>
    </citation>
    <scope>NUCLEOTIDE SEQUENCE [LARGE SCALE GENOMIC DNA]</scope>
    <source>
        <strain evidence="12 13">JAM7</strain>
    </source>
</reference>
<dbReference type="Proteomes" id="UP000009145">
    <property type="component" value="Chromosome"/>
</dbReference>
<evidence type="ECO:0000313" key="12">
    <source>
        <dbReference type="EMBL" id="AFJ02289.1"/>
    </source>
</evidence>
<comment type="similarity">
    <text evidence="10">Belongs to the RecC family.</text>
</comment>
<accession>I1YH96</accession>
<keyword evidence="4 10" id="KW-0378">Hydrolase</keyword>
<dbReference type="Pfam" id="PF17946">
    <property type="entry name" value="RecC_C"/>
    <property type="match status" value="1"/>
</dbReference>
<evidence type="ECO:0000256" key="6">
    <source>
        <dbReference type="ARBA" id="ARBA00022839"/>
    </source>
</evidence>
<sequence length="1070" mass="122882">MLNIVYSNNTQNLASHLAQQVLKAPLSPFEQETILVQSNKLSRWLTLFLAQQHGIAANLVFPFPSAYIWSVFRQLWPDIPLDSPYSKSALVWRIYALLPRYSDVAGFESVSTYLGETNEPLKRYQLAERLADNFDQYLMFRPDWIRQWEKGQTDNWQSQLWYALTEHDTEPKHRAYLLEKLHDKLKNSNTPPEGLPQRLHLFGLTALPPVYLQTFTLLARYIDITIYTLSPSEYYWGELIETKQHHRVALQQSPDAVPYEPDHPLLASLGKQGMTFFRQLQEIEHQSISYFEPPESGQMLAELQADMYWLTVAEKSPVIETDDSIMVHSCHSPMREMEVLYDQLLAMFERDPDLSPADIVVMTPDIGVYAPWIEAVFGSAKGDQFIPFSITDYQSQSESQLIQTFLSLLQLPSSRLDVEMVLSALACPAVQKQFLLDETAIEWVRTWCRHTHIRWGFDQQDKQRLNLPATDANTWRAGLNRLMLGFAMPLTVPNQPVRLFDGELGLDGIQGEKATVAAALCAFIEKLNLWREVLDKPQTILDWHSHLNHCLDTFFDTSGRDEQQLDAELMAVRKQLDKLLESADQASFADEVGIELMHSWLSSHLEELNGAERFMGYGVTFCGMVPVRSIPFDVVCLVGMNDADFPRRQPGLSFDLLTQDHREGDRSRREDDRYLFLEAILSAKKRLYLSYVGASIVDNNDIPPSVLLSDFQDFLSMRFETQSGGDILDQIKTKHPLQPFSYRYFDGMDDKLFSFNASQCPPQIVSPKADWFASPLPEAEESWRHISVDQLARFFAHPAKFLLRERLHIQLQPDEQVLETREPFQLDGLSSWQLRQELLEVNLASAPVAAYRDIVRAKGVLPHGYIGDAWFDQEVDKVMDFSERLEQLRSESVAFTLPFEFCVERFQLEGQLEAVTEQGLLRYRLAKLKGKDVMAAWLDHLVLNHLHPEGIALETRLITEDNMLHFLPVNNVTPVLNKLLDYYWQGCHQPLKFFDKASLAYFRGVIAGKGDAAIEQARKVWSSGNLHVTSEQDDPYYQLLYPDSPLDDLFTEIAEQIYQDIVSHLQGGKL</sequence>
<keyword evidence="6 10" id="KW-0269">Exonuclease</keyword>
<dbReference type="HOGENOM" id="CLU_007513_0_0_6"/>
<name>I1YH96_METFJ</name>
<dbReference type="GO" id="GO:0009338">
    <property type="term" value="C:exodeoxyribonuclease V complex"/>
    <property type="evidence" value="ECO:0007669"/>
    <property type="project" value="InterPro"/>
</dbReference>
<evidence type="ECO:0000256" key="2">
    <source>
        <dbReference type="ARBA" id="ARBA00022741"/>
    </source>
</evidence>
<dbReference type="NCBIfam" id="TIGR01450">
    <property type="entry name" value="recC"/>
    <property type="match status" value="1"/>
</dbReference>
<dbReference type="AlphaFoldDB" id="I1YH96"/>
<comment type="function">
    <text evidence="10">A helicase/nuclease that prepares dsDNA breaks (DSB) for recombinational DNA repair. Binds to DSBs and unwinds DNA via a highly rapid and processive ATP-dependent bidirectional helicase activity. Unwinds dsDNA until it encounters a Chi (crossover hotspot instigator) sequence from the 3' direction. Cuts ssDNA a few nucleotides 3' to the Chi site. The properties and activities of the enzyme are changed at Chi. The Chi-altered holoenzyme produces a long 3'-ssDNA overhang and facilitates RecA-binding to the ssDNA for homologous DNA recombination and repair. Holoenzyme degrades any linearized DNA that is unable to undergo homologous recombination. In the holoenzyme this subunit recognizes the wild-type Chi sequence, and when added to isolated RecB increases its ATP-dependent helicase processivity.</text>
</comment>
<dbReference type="GO" id="GO:0005524">
    <property type="term" value="F:ATP binding"/>
    <property type="evidence" value="ECO:0007669"/>
    <property type="project" value="UniProtKB-UniRule"/>
</dbReference>
<keyword evidence="8 10" id="KW-0238">DNA-binding</keyword>
<feature type="domain" description="RecC C-terminal" evidence="11">
    <location>
        <begin position="783"/>
        <end position="1003"/>
    </location>
</feature>
<keyword evidence="13" id="KW-1185">Reference proteome</keyword>
<evidence type="ECO:0000256" key="8">
    <source>
        <dbReference type="ARBA" id="ARBA00023125"/>
    </source>
</evidence>
<dbReference type="Gene3D" id="1.10.10.990">
    <property type="match status" value="1"/>
</dbReference>
<keyword evidence="7 10" id="KW-0067">ATP-binding</keyword>
<evidence type="ECO:0000256" key="7">
    <source>
        <dbReference type="ARBA" id="ARBA00022840"/>
    </source>
</evidence>
<evidence type="ECO:0000256" key="4">
    <source>
        <dbReference type="ARBA" id="ARBA00022801"/>
    </source>
</evidence>
<keyword evidence="1 10" id="KW-0540">Nuclease</keyword>
<dbReference type="Gene3D" id="3.40.50.300">
    <property type="entry name" value="P-loop containing nucleotide triphosphate hydrolases"/>
    <property type="match status" value="2"/>
</dbReference>
<evidence type="ECO:0000256" key="1">
    <source>
        <dbReference type="ARBA" id="ARBA00022722"/>
    </source>
</evidence>
<dbReference type="OrthoDB" id="9762834at2"/>
<keyword evidence="5 10" id="KW-0347">Helicase</keyword>
<dbReference type="PANTHER" id="PTHR30591">
    <property type="entry name" value="RECBCD ENZYME SUBUNIT RECC"/>
    <property type="match status" value="1"/>
</dbReference>
<evidence type="ECO:0000256" key="3">
    <source>
        <dbReference type="ARBA" id="ARBA00022763"/>
    </source>
</evidence>
<evidence type="ECO:0000259" key="11">
    <source>
        <dbReference type="Pfam" id="PF17946"/>
    </source>
</evidence>
<dbReference type="HAMAP" id="MF_01486">
    <property type="entry name" value="RecC"/>
    <property type="match status" value="1"/>
</dbReference>
<dbReference type="RefSeq" id="WP_014703709.1">
    <property type="nucleotide sequence ID" value="NC_017856.1"/>
</dbReference>
<dbReference type="GO" id="GO:0000724">
    <property type="term" value="P:double-strand break repair via homologous recombination"/>
    <property type="evidence" value="ECO:0007669"/>
    <property type="project" value="UniProtKB-UniRule"/>
</dbReference>
<evidence type="ECO:0000313" key="13">
    <source>
        <dbReference type="Proteomes" id="UP000009145"/>
    </source>
</evidence>
<dbReference type="eggNOG" id="COG1330">
    <property type="taxonomic scope" value="Bacteria"/>
</dbReference>
<dbReference type="EMBL" id="CP003380">
    <property type="protein sequence ID" value="AFJ02289.1"/>
    <property type="molecule type" value="Genomic_DNA"/>
</dbReference>
<protein>
    <recommendedName>
        <fullName evidence="10">RecBCD enzyme subunit RecC</fullName>
    </recommendedName>
    <alternativeName>
        <fullName evidence="10">Exonuclease V subunit RecC</fullName>
        <shortName evidence="10">ExoV subunit RecC</shortName>
    </alternativeName>
    <alternativeName>
        <fullName evidence="10">Helicase/nuclease RecBCD subunit RecC</fullName>
    </alternativeName>
</protein>
<dbReference type="PATRIC" id="fig|754477.3.peg.1114"/>
<dbReference type="Gene3D" id="3.40.50.10930">
    <property type="match status" value="1"/>
</dbReference>
<dbReference type="Gene3D" id="1.10.10.160">
    <property type="match status" value="1"/>
</dbReference>
<proteinExistence type="inferred from homology"/>
<evidence type="ECO:0000256" key="9">
    <source>
        <dbReference type="ARBA" id="ARBA00023204"/>
    </source>
</evidence>
<comment type="subunit">
    <text evidence="10">Heterotrimer of RecB, RecC and RecD. All subunits contribute to DNA-binding.</text>
</comment>
<dbReference type="KEGG" id="mec:Q7C_1134"/>
<dbReference type="GO" id="GO:0003677">
    <property type="term" value="F:DNA binding"/>
    <property type="evidence" value="ECO:0007669"/>
    <property type="project" value="UniProtKB-UniRule"/>
</dbReference>
<keyword evidence="2 10" id="KW-0547">Nucleotide-binding</keyword>
<comment type="miscellaneous">
    <text evidence="10">In the RecBCD complex, RecB has a slow 3'-5' helicase, an exonuclease activity and loads RecA onto ssDNA, RecD has a fast 5'-3' helicase activity, while RecC stimulates the ATPase and processivity of the RecB helicase and contributes to recognition of the Chi site.</text>
</comment>
<keyword evidence="3 10" id="KW-0227">DNA damage</keyword>
<dbReference type="Pfam" id="PF04257">
    <property type="entry name" value="Exonuc_V_gamma"/>
    <property type="match status" value="1"/>
</dbReference>
<organism evidence="12 13">
    <name type="scientific">Methylophaga frappieri (strain ATCC BAA-2434 / DSM 25690 / JAM7)</name>
    <dbReference type="NCBI Taxonomy" id="754477"/>
    <lineage>
        <taxon>Bacteria</taxon>
        <taxon>Pseudomonadati</taxon>
        <taxon>Pseudomonadota</taxon>
        <taxon>Gammaproteobacteria</taxon>
        <taxon>Thiotrichales</taxon>
        <taxon>Piscirickettsiaceae</taxon>
        <taxon>Methylophaga</taxon>
    </lineage>
</organism>
<dbReference type="CDD" id="cd22353">
    <property type="entry name" value="RecC_C-like"/>
    <property type="match status" value="1"/>
</dbReference>
<evidence type="ECO:0000256" key="10">
    <source>
        <dbReference type="HAMAP-Rule" id="MF_01486"/>
    </source>
</evidence>
<dbReference type="GO" id="GO:0003678">
    <property type="term" value="F:DNA helicase activity"/>
    <property type="evidence" value="ECO:0007669"/>
    <property type="project" value="UniProtKB-UniRule"/>
</dbReference>